<feature type="region of interest" description="Disordered" evidence="2">
    <location>
        <begin position="24"/>
        <end position="57"/>
    </location>
</feature>
<protein>
    <submittedName>
        <fullName evidence="3">Putative Low-temperature viability protein ltv1</fullName>
    </submittedName>
</protein>
<name>A0A0U5GDM5_ASPCI</name>
<proteinExistence type="inferred from homology"/>
<dbReference type="PANTHER" id="PTHR21531">
    <property type="entry name" value="LOW-TEMPERATURE VIABILITY PROTEIN LTV1-RELATED"/>
    <property type="match status" value="1"/>
</dbReference>
<feature type="compositionally biased region" description="Polar residues" evidence="2">
    <location>
        <begin position="247"/>
        <end position="258"/>
    </location>
</feature>
<dbReference type="InterPro" id="IPR007307">
    <property type="entry name" value="Ltv1"/>
</dbReference>
<dbReference type="AlphaFoldDB" id="A0A0U5GDM5"/>
<keyword evidence="4" id="KW-1185">Reference proteome</keyword>
<evidence type="ECO:0000256" key="2">
    <source>
        <dbReference type="SAM" id="MobiDB-lite"/>
    </source>
</evidence>
<dbReference type="EMBL" id="CDMC01000016">
    <property type="protein sequence ID" value="CEL09926.1"/>
    <property type="molecule type" value="Genomic_DNA"/>
</dbReference>
<evidence type="ECO:0000313" key="4">
    <source>
        <dbReference type="Proteomes" id="UP000054771"/>
    </source>
</evidence>
<feature type="region of interest" description="Disordered" evidence="2">
    <location>
        <begin position="431"/>
        <end position="455"/>
    </location>
</feature>
<dbReference type="Pfam" id="PF04180">
    <property type="entry name" value="LTV"/>
    <property type="match status" value="1"/>
</dbReference>
<feature type="compositionally biased region" description="Polar residues" evidence="2">
    <location>
        <begin position="314"/>
        <end position="324"/>
    </location>
</feature>
<dbReference type="GO" id="GO:0030688">
    <property type="term" value="C:preribosome, small subunit precursor"/>
    <property type="evidence" value="ECO:0007669"/>
    <property type="project" value="TreeGrafter"/>
</dbReference>
<evidence type="ECO:0000313" key="3">
    <source>
        <dbReference type="EMBL" id="CEL09926.1"/>
    </source>
</evidence>
<gene>
    <name evidence="3" type="ORF">ASPCAL13054</name>
</gene>
<evidence type="ECO:0000256" key="1">
    <source>
        <dbReference type="ARBA" id="ARBA00009078"/>
    </source>
</evidence>
<dbReference type="STRING" id="454130.A0A0U5GDM5"/>
<reference evidence="4" key="1">
    <citation type="journal article" date="2016" name="Genome Announc.">
        <title>Draft genome sequences of fungus Aspergillus calidoustus.</title>
        <authorList>
            <person name="Horn F."/>
            <person name="Linde J."/>
            <person name="Mattern D.J."/>
            <person name="Walther G."/>
            <person name="Guthke R."/>
            <person name="Scherlach K."/>
            <person name="Martin K."/>
            <person name="Brakhage A.A."/>
            <person name="Petzke L."/>
            <person name="Valiante V."/>
        </authorList>
    </citation>
    <scope>NUCLEOTIDE SEQUENCE [LARGE SCALE GENOMIC DNA]</scope>
    <source>
        <strain evidence="4">SF006504</strain>
    </source>
</reference>
<feature type="compositionally biased region" description="Acidic residues" evidence="2">
    <location>
        <begin position="197"/>
        <end position="209"/>
    </location>
</feature>
<dbReference type="GO" id="GO:0042274">
    <property type="term" value="P:ribosomal small subunit biogenesis"/>
    <property type="evidence" value="ECO:0007669"/>
    <property type="project" value="InterPro"/>
</dbReference>
<feature type="compositionally biased region" description="Acidic residues" evidence="2">
    <location>
        <begin position="220"/>
        <end position="242"/>
    </location>
</feature>
<feature type="compositionally biased region" description="Basic and acidic residues" evidence="2">
    <location>
        <begin position="24"/>
        <end position="38"/>
    </location>
</feature>
<dbReference type="Proteomes" id="UP000054771">
    <property type="component" value="Unassembled WGS sequence"/>
</dbReference>
<dbReference type="GO" id="GO:0000056">
    <property type="term" value="P:ribosomal small subunit export from nucleus"/>
    <property type="evidence" value="ECO:0007669"/>
    <property type="project" value="TreeGrafter"/>
</dbReference>
<dbReference type="PANTHER" id="PTHR21531:SF0">
    <property type="entry name" value="PROTEIN LTV1 HOMOLOG"/>
    <property type="match status" value="1"/>
</dbReference>
<dbReference type="OMA" id="TAQHFTL"/>
<dbReference type="GO" id="GO:0005829">
    <property type="term" value="C:cytosol"/>
    <property type="evidence" value="ECO:0007669"/>
    <property type="project" value="TreeGrafter"/>
</dbReference>
<sequence length="482" mass="53044">MPPRKQWIDKKNATTYQLFHRSQHDPLIHDPSADDRVLHPVYGPASEDPATSAKRSKNLDDLASEFGSGAVRKNEGEAANYGIYYDDSKYDYMQHLRELGTGGGDSYFVEAASKNKGKGKSMKLEDALAQTSLDDEDTRSTWDGRSTVGSAYGAYSTASTYSRKPTYQDQQNVPDAIAGFQPDMDPRLREVLEALDDEEYVDEKEDDDFFGQLTSHAEEIDPGDWEDTLFDEDDEDEGWESDATEKAPNQPSNTASIKQETKKDVAPGELPEHDAPAPDMHPDDQDWMREFAKFKKTGKTQATPAAPASVVPSEQRSTLASTVFTAGGTPIRRKKRKGALTNPSAYSMTSSSLARTEGHRLLDDRFDRVEALYAVDEEDEYDDSVSMVSGMTGMTDLSTASSQAPSLIDANGNAVAPRHDFNNIMDDFLSGWDDKTSSQAKRKGAKAKRGKNGNEAIGIRMLDEVRQGLGPARVPGRVPGRA</sequence>
<organism evidence="3 4">
    <name type="scientific">Aspergillus calidoustus</name>
    <dbReference type="NCBI Taxonomy" id="454130"/>
    <lineage>
        <taxon>Eukaryota</taxon>
        <taxon>Fungi</taxon>
        <taxon>Dikarya</taxon>
        <taxon>Ascomycota</taxon>
        <taxon>Pezizomycotina</taxon>
        <taxon>Eurotiomycetes</taxon>
        <taxon>Eurotiomycetidae</taxon>
        <taxon>Eurotiales</taxon>
        <taxon>Aspergillaceae</taxon>
        <taxon>Aspergillus</taxon>
        <taxon>Aspergillus subgen. Nidulantes</taxon>
    </lineage>
</organism>
<dbReference type="OrthoDB" id="5852896at2759"/>
<feature type="region of interest" description="Disordered" evidence="2">
    <location>
        <begin position="197"/>
        <end position="346"/>
    </location>
</feature>
<feature type="compositionally biased region" description="Low complexity" evidence="2">
    <location>
        <begin position="304"/>
        <end position="313"/>
    </location>
</feature>
<accession>A0A0U5GDM5</accession>
<dbReference type="GO" id="GO:0005634">
    <property type="term" value="C:nucleus"/>
    <property type="evidence" value="ECO:0007669"/>
    <property type="project" value="TreeGrafter"/>
</dbReference>
<feature type="compositionally biased region" description="Basic and acidic residues" evidence="2">
    <location>
        <begin position="259"/>
        <end position="293"/>
    </location>
</feature>
<comment type="similarity">
    <text evidence="1">Belongs to the LTV1 family.</text>
</comment>
<feature type="compositionally biased region" description="Basic residues" evidence="2">
    <location>
        <begin position="440"/>
        <end position="451"/>
    </location>
</feature>